<dbReference type="EMBL" id="JAKGTH010000009">
    <property type="protein sequence ID" value="MCF4102168.1"/>
    <property type="molecule type" value="Genomic_DNA"/>
</dbReference>
<dbReference type="RefSeq" id="WP_236134315.1">
    <property type="nucleotide sequence ID" value="NZ_JAKGTH010000009.1"/>
</dbReference>
<dbReference type="Proteomes" id="UP001179363">
    <property type="component" value="Unassembled WGS sequence"/>
</dbReference>
<protein>
    <submittedName>
        <fullName evidence="3">Gfo/Idh/MocA family oxidoreductase</fullName>
    </submittedName>
</protein>
<evidence type="ECO:0000259" key="1">
    <source>
        <dbReference type="Pfam" id="PF01408"/>
    </source>
</evidence>
<evidence type="ECO:0000259" key="2">
    <source>
        <dbReference type="Pfam" id="PF22725"/>
    </source>
</evidence>
<reference evidence="3" key="1">
    <citation type="submission" date="2022-01" db="EMBL/GenBank/DDBJ databases">
        <title>Gillisia lutea sp. nov., isolated from marine plastic residues from the Malvarosa beach (Valencia, Spain).</title>
        <authorList>
            <person name="Vidal-Verdu A."/>
            <person name="Molina-Menor E."/>
            <person name="Satari L."/>
            <person name="Pascual J."/>
            <person name="Pereto J."/>
            <person name="Porcar M."/>
        </authorList>
    </citation>
    <scope>NUCLEOTIDE SEQUENCE</scope>
    <source>
        <strain evidence="3">M10.2A</strain>
    </source>
</reference>
<dbReference type="Pfam" id="PF22725">
    <property type="entry name" value="GFO_IDH_MocA_C3"/>
    <property type="match status" value="1"/>
</dbReference>
<proteinExistence type="predicted"/>
<comment type="caution">
    <text evidence="3">The sequence shown here is derived from an EMBL/GenBank/DDBJ whole genome shotgun (WGS) entry which is preliminary data.</text>
</comment>
<gene>
    <name evidence="3" type="ORF">L1I30_10855</name>
</gene>
<sequence>MVNVGIIGYGYWGPNLVRNFFAANGCTVKMVADARPERLQQLAKVFPSIDAVNSAEDIIYDPKIDAVVIVTPVCTHFNLAKKALLEGKHVLIEKPMASSTEEAEMLIDLAEQKGVLLMVDHTFLYTGAVQKMKQLVDSKELGCIKYLDSTRINLGLFQSDINVLWDLAPHDLSILSYIVNERPYSVNARGITHTHNKIENIAYLTVNFESGLIAHFNCSWTSPVKVRMMLVGGDEKMILYNDLEPTEKIKIYDSGYSYENDEEKNQVMIDYRVGDIHVPKLATTEALLGMANDFISCIQEKKQPRSSCYLGLEVVKILEASNKSIKHEGREVVLENSHIPVTQSAY</sequence>
<evidence type="ECO:0000313" key="4">
    <source>
        <dbReference type="Proteomes" id="UP001179363"/>
    </source>
</evidence>
<dbReference type="InterPro" id="IPR036291">
    <property type="entry name" value="NAD(P)-bd_dom_sf"/>
</dbReference>
<dbReference type="InterPro" id="IPR000683">
    <property type="entry name" value="Gfo/Idh/MocA-like_OxRdtase_N"/>
</dbReference>
<accession>A0ABS9EKY3</accession>
<feature type="domain" description="Gfo/Idh/MocA-like oxidoreductase N-terminal" evidence="1">
    <location>
        <begin position="2"/>
        <end position="121"/>
    </location>
</feature>
<dbReference type="SUPFAM" id="SSF55347">
    <property type="entry name" value="Glyceraldehyde-3-phosphate dehydrogenase-like, C-terminal domain"/>
    <property type="match status" value="1"/>
</dbReference>
<dbReference type="Gene3D" id="3.30.360.10">
    <property type="entry name" value="Dihydrodipicolinate Reductase, domain 2"/>
    <property type="match status" value="1"/>
</dbReference>
<dbReference type="PANTHER" id="PTHR43377">
    <property type="entry name" value="BILIVERDIN REDUCTASE A"/>
    <property type="match status" value="1"/>
</dbReference>
<name>A0ABS9EKY3_9FLAO</name>
<dbReference type="PANTHER" id="PTHR43377:SF6">
    <property type="entry name" value="GFO_IDH_MOCA-LIKE OXIDOREDUCTASE N-TERMINAL DOMAIN-CONTAINING PROTEIN"/>
    <property type="match status" value="1"/>
</dbReference>
<dbReference type="InterPro" id="IPR051450">
    <property type="entry name" value="Gfo/Idh/MocA_Oxidoreductases"/>
</dbReference>
<keyword evidence="4" id="KW-1185">Reference proteome</keyword>
<feature type="domain" description="GFO/IDH/MocA-like oxidoreductase" evidence="2">
    <location>
        <begin position="129"/>
        <end position="232"/>
    </location>
</feature>
<dbReference type="Pfam" id="PF01408">
    <property type="entry name" value="GFO_IDH_MocA"/>
    <property type="match status" value="1"/>
</dbReference>
<dbReference type="InterPro" id="IPR055170">
    <property type="entry name" value="GFO_IDH_MocA-like_dom"/>
</dbReference>
<dbReference type="SUPFAM" id="SSF51735">
    <property type="entry name" value="NAD(P)-binding Rossmann-fold domains"/>
    <property type="match status" value="1"/>
</dbReference>
<organism evidence="3 4">
    <name type="scientific">Gillisia lutea</name>
    <dbReference type="NCBI Taxonomy" id="2909668"/>
    <lineage>
        <taxon>Bacteria</taxon>
        <taxon>Pseudomonadati</taxon>
        <taxon>Bacteroidota</taxon>
        <taxon>Flavobacteriia</taxon>
        <taxon>Flavobacteriales</taxon>
        <taxon>Flavobacteriaceae</taxon>
        <taxon>Gillisia</taxon>
    </lineage>
</organism>
<dbReference type="Gene3D" id="3.40.50.720">
    <property type="entry name" value="NAD(P)-binding Rossmann-like Domain"/>
    <property type="match status" value="1"/>
</dbReference>
<evidence type="ECO:0000313" key="3">
    <source>
        <dbReference type="EMBL" id="MCF4102168.1"/>
    </source>
</evidence>